<reference evidence="2 3" key="1">
    <citation type="journal article" date="2017" name="Curr. Biol.">
        <title>Genome architecture and evolution of a unichromosomal asexual nematode.</title>
        <authorList>
            <person name="Fradin H."/>
            <person name="Zegar C."/>
            <person name="Gutwein M."/>
            <person name="Lucas J."/>
            <person name="Kovtun M."/>
            <person name="Corcoran D."/>
            <person name="Baugh L.R."/>
            <person name="Kiontke K."/>
            <person name="Gunsalus K."/>
            <person name="Fitch D.H."/>
            <person name="Piano F."/>
        </authorList>
    </citation>
    <scope>NUCLEOTIDE SEQUENCE [LARGE SCALE GENOMIC DNA]</scope>
    <source>
        <strain evidence="2">PF1309</strain>
    </source>
</reference>
<evidence type="ECO:0000313" key="2">
    <source>
        <dbReference type="EMBL" id="PAV81694.1"/>
    </source>
</evidence>
<name>A0A2A2L6C5_9BILA</name>
<accession>A0A2A2L6C5</accession>
<comment type="caution">
    <text evidence="2">The sequence shown here is derived from an EMBL/GenBank/DDBJ whole genome shotgun (WGS) entry which is preliminary data.</text>
</comment>
<dbReference type="STRING" id="2018661.A0A2A2L6C5"/>
<dbReference type="Proteomes" id="UP000218231">
    <property type="component" value="Unassembled WGS sequence"/>
</dbReference>
<protein>
    <submittedName>
        <fullName evidence="2">Uncharacterized protein</fullName>
    </submittedName>
</protein>
<proteinExistence type="predicted"/>
<sequence>MTVTLSVFSSLPWLSLHRTPSNANECLNLSQAMPSALTYSMPLQIGLRLKTISSAMEQLRLRSTNTTNTATSDSEWSTRSQPSCSVRSWLHSIERQLKDLEKRLQTGQTGGNLTKLLADHQVLQLEIQTEGQAQISRLTEQIKSSSLDELSGSEGRSREKRRAAVEVLRKRWHELYLNSLVLQLKIEDRLNQAQEESLSALLHQRQRTDSEKSGQGNAPLS</sequence>
<evidence type="ECO:0000313" key="3">
    <source>
        <dbReference type="Proteomes" id="UP000218231"/>
    </source>
</evidence>
<dbReference type="EMBL" id="LIAE01007140">
    <property type="protein sequence ID" value="PAV81694.1"/>
    <property type="molecule type" value="Genomic_DNA"/>
</dbReference>
<dbReference type="OrthoDB" id="5805552at2759"/>
<keyword evidence="3" id="KW-1185">Reference proteome</keyword>
<dbReference type="AlphaFoldDB" id="A0A2A2L6C5"/>
<organism evidence="2 3">
    <name type="scientific">Diploscapter pachys</name>
    <dbReference type="NCBI Taxonomy" id="2018661"/>
    <lineage>
        <taxon>Eukaryota</taxon>
        <taxon>Metazoa</taxon>
        <taxon>Ecdysozoa</taxon>
        <taxon>Nematoda</taxon>
        <taxon>Chromadorea</taxon>
        <taxon>Rhabditida</taxon>
        <taxon>Rhabditina</taxon>
        <taxon>Rhabditomorpha</taxon>
        <taxon>Rhabditoidea</taxon>
        <taxon>Rhabditidae</taxon>
        <taxon>Diploscapter</taxon>
    </lineage>
</organism>
<feature type="region of interest" description="Disordered" evidence="1">
    <location>
        <begin position="201"/>
        <end position="221"/>
    </location>
</feature>
<evidence type="ECO:0000256" key="1">
    <source>
        <dbReference type="SAM" id="MobiDB-lite"/>
    </source>
</evidence>
<gene>
    <name evidence="2" type="ORF">WR25_04727</name>
</gene>